<organism evidence="1">
    <name type="scientific">Collimonas fungivorans</name>
    <dbReference type="NCBI Taxonomy" id="158899"/>
    <lineage>
        <taxon>Bacteria</taxon>
        <taxon>Pseudomonadati</taxon>
        <taxon>Pseudomonadota</taxon>
        <taxon>Betaproteobacteria</taxon>
        <taxon>Burkholderiales</taxon>
        <taxon>Oxalobacteraceae</taxon>
        <taxon>Collimonas</taxon>
    </lineage>
</organism>
<accession>A0A127P4F8</accession>
<reference evidence="1 2" key="1">
    <citation type="submission" date="2015-11" db="EMBL/GenBank/DDBJ databases">
        <title>Exploring the genomic traits of fungus-feeding bacterial genus Collimonas.</title>
        <authorList>
            <person name="Song C."/>
            <person name="Schmidt R."/>
            <person name="de Jager V."/>
            <person name="Krzyzanowska D."/>
            <person name="Jongedijk E."/>
            <person name="Cankar K."/>
            <person name="Beekwilder J."/>
            <person name="van Veen A."/>
            <person name="de Boer W."/>
            <person name="van Veen J.A."/>
            <person name="Garbeva P."/>
        </authorList>
    </citation>
    <scope>NUCLEOTIDE SEQUENCE [LARGE SCALE GENOMIC DNA]</scope>
    <source>
        <strain evidence="1 2">Ter6</strain>
    </source>
</reference>
<dbReference type="PATRIC" id="fig|158899.10.peg.6"/>
<dbReference type="Proteomes" id="UP000072421">
    <property type="component" value="Chromosome"/>
</dbReference>
<sequence length="203" mass="23116">MLYIDEEEMALRTMGKRLQRCFGNEIQVTPISPDQTIEKMIQKIESYHPVVSIVIDQKLFAAGTATYVGTQLAGAIRQTDHKIPIYILTNFVDDVDGALGDIEYVLAKDDLSEDNRLHAIAARLRRHINVFQDILVEREVRFEELLRKGYKDTLTAAESEEFQQLSFQRERKIAFSELLDSTELGRKLDTAQAALAKISNSLK</sequence>
<dbReference type="AlphaFoldDB" id="A0A127P4F8"/>
<evidence type="ECO:0000313" key="1">
    <source>
        <dbReference type="EMBL" id="AMO92736.1"/>
    </source>
</evidence>
<proteinExistence type="predicted"/>
<dbReference type="EMBL" id="CP013232">
    <property type="protein sequence ID" value="AMO92736.1"/>
    <property type="molecule type" value="Genomic_DNA"/>
</dbReference>
<evidence type="ECO:0000313" key="2">
    <source>
        <dbReference type="Proteomes" id="UP000072421"/>
    </source>
</evidence>
<evidence type="ECO:0008006" key="3">
    <source>
        <dbReference type="Google" id="ProtNLM"/>
    </source>
</evidence>
<name>A0A127P4F8_9BURK</name>
<gene>
    <name evidence="1" type="ORF">CFter6_0005</name>
</gene>
<protein>
    <recommendedName>
        <fullName evidence="3">Response regulator</fullName>
    </recommendedName>
</protein>